<gene>
    <name evidence="1" type="ORF">HMPREF0201_01166</name>
</gene>
<protein>
    <submittedName>
        <fullName evidence="1">Uncharacterized protein</fullName>
    </submittedName>
</protein>
<organism evidence="1 2">
    <name type="scientific">Cedecea davisae DSM 4568</name>
    <dbReference type="NCBI Taxonomy" id="566551"/>
    <lineage>
        <taxon>Bacteria</taxon>
        <taxon>Pseudomonadati</taxon>
        <taxon>Pseudomonadota</taxon>
        <taxon>Gammaproteobacteria</taxon>
        <taxon>Enterobacterales</taxon>
        <taxon>Enterobacteriaceae</taxon>
        <taxon>Cedecea</taxon>
    </lineage>
</organism>
<dbReference type="STRING" id="566551.HMPREF0201_01166"/>
<dbReference type="HOGENOM" id="CLU_3286834_0_0_6"/>
<evidence type="ECO:0000313" key="1">
    <source>
        <dbReference type="EMBL" id="EPF18562.1"/>
    </source>
</evidence>
<dbReference type="AlphaFoldDB" id="S3JEC8"/>
<proteinExistence type="predicted"/>
<name>S3JEC8_9ENTR</name>
<evidence type="ECO:0000313" key="2">
    <source>
        <dbReference type="Proteomes" id="UP000014585"/>
    </source>
</evidence>
<comment type="caution">
    <text evidence="1">The sequence shown here is derived from an EMBL/GenBank/DDBJ whole genome shotgun (WGS) entry which is preliminary data.</text>
</comment>
<dbReference type="Proteomes" id="UP000014585">
    <property type="component" value="Unassembled WGS sequence"/>
</dbReference>
<accession>S3JEC8</accession>
<dbReference type="EMBL" id="ATDT01000006">
    <property type="protein sequence ID" value="EPF18562.1"/>
    <property type="molecule type" value="Genomic_DNA"/>
</dbReference>
<reference evidence="1 2" key="1">
    <citation type="submission" date="2013-04" db="EMBL/GenBank/DDBJ databases">
        <authorList>
            <person name="Weinstock G."/>
            <person name="Sodergren E."/>
            <person name="Lobos E.A."/>
            <person name="Fulton L."/>
            <person name="Fulton R."/>
            <person name="Courtney L."/>
            <person name="Fronick C."/>
            <person name="O'Laughlin M."/>
            <person name="Godfrey J."/>
            <person name="Wilson R.M."/>
            <person name="Miner T."/>
            <person name="Farmer C."/>
            <person name="Delehaunty K."/>
            <person name="Cordes M."/>
            <person name="Minx P."/>
            <person name="Tomlinson C."/>
            <person name="Chen J."/>
            <person name="Wollam A."/>
            <person name="Pepin K.H."/>
            <person name="Palsikar V.B."/>
            <person name="Zhang X."/>
            <person name="Suruliraj S."/>
            <person name="Perna N.T."/>
            <person name="Plunkett G."/>
            <person name="Warren W."/>
            <person name="Mitreva M."/>
            <person name="Mardis E.R."/>
            <person name="Wilson R.K."/>
        </authorList>
    </citation>
    <scope>NUCLEOTIDE SEQUENCE [LARGE SCALE GENOMIC DNA]</scope>
    <source>
        <strain evidence="1 2">DSM 4568</strain>
    </source>
</reference>
<sequence length="40" mass="4666">MPFIFFLSAARQFLPSFYTPVNMLCSSPRGSDKEHHELTY</sequence>